<gene>
    <name evidence="1" type="ORF">MNBD_GAMMA25-19</name>
</gene>
<dbReference type="EMBL" id="UOFY01000057">
    <property type="protein sequence ID" value="VAX10928.1"/>
    <property type="molecule type" value="Genomic_DNA"/>
</dbReference>
<proteinExistence type="predicted"/>
<protein>
    <submittedName>
        <fullName evidence="1">Uncharacterized protein</fullName>
    </submittedName>
</protein>
<evidence type="ECO:0000313" key="1">
    <source>
        <dbReference type="EMBL" id="VAX10928.1"/>
    </source>
</evidence>
<name>A0A3B1BHP2_9ZZZZ</name>
<reference evidence="1" key="1">
    <citation type="submission" date="2018-06" db="EMBL/GenBank/DDBJ databases">
        <authorList>
            <person name="Zhirakovskaya E."/>
        </authorList>
    </citation>
    <scope>NUCLEOTIDE SEQUENCE</scope>
</reference>
<organism evidence="1">
    <name type="scientific">hydrothermal vent metagenome</name>
    <dbReference type="NCBI Taxonomy" id="652676"/>
    <lineage>
        <taxon>unclassified sequences</taxon>
        <taxon>metagenomes</taxon>
        <taxon>ecological metagenomes</taxon>
    </lineage>
</organism>
<dbReference type="AlphaFoldDB" id="A0A3B1BHP2"/>
<accession>A0A3B1BHP2</accession>
<sequence length="51" mass="5821">MRHILLKIIILLPLLLLASEELQTMTFPPLPEKIDKAKLEANHQSDGVECR</sequence>